<evidence type="ECO:0000256" key="7">
    <source>
        <dbReference type="SAM" id="MobiDB-lite"/>
    </source>
</evidence>
<reference evidence="9 10" key="1">
    <citation type="submission" date="2019-02" db="EMBL/GenBank/DDBJ databases">
        <title>Genome sequencing of the rare red list fungi Dentipellis fragilis.</title>
        <authorList>
            <person name="Buettner E."/>
            <person name="Kellner H."/>
        </authorList>
    </citation>
    <scope>NUCLEOTIDE SEQUENCE [LARGE SCALE GENOMIC DNA]</scope>
    <source>
        <strain evidence="9 10">DSM 105465</strain>
    </source>
</reference>
<evidence type="ECO:0000256" key="2">
    <source>
        <dbReference type="ARBA" id="ARBA00007838"/>
    </source>
</evidence>
<dbReference type="OrthoDB" id="77911at2759"/>
<evidence type="ECO:0000256" key="6">
    <source>
        <dbReference type="PROSITE-ProRule" id="PRU00277"/>
    </source>
</evidence>
<feature type="compositionally biased region" description="Basic and acidic residues" evidence="7">
    <location>
        <begin position="240"/>
        <end position="274"/>
    </location>
</feature>
<dbReference type="InterPro" id="IPR023566">
    <property type="entry name" value="PPIase_Fpr3/Fpr4-like"/>
</dbReference>
<keyword evidence="4 5" id="KW-0413">Isomerase</keyword>
<dbReference type="Proteomes" id="UP000298327">
    <property type="component" value="Unassembled WGS sequence"/>
</dbReference>
<dbReference type="PANTHER" id="PTHR43811">
    <property type="entry name" value="FKBP-TYPE PEPTIDYL-PROLYL CIS-TRANS ISOMERASE FKPA"/>
    <property type="match status" value="1"/>
</dbReference>
<dbReference type="AlphaFoldDB" id="A0A4Y9Z8A0"/>
<comment type="catalytic activity">
    <reaction evidence="1 5 6">
        <text>[protein]-peptidylproline (omega=180) = [protein]-peptidylproline (omega=0)</text>
        <dbReference type="Rhea" id="RHEA:16237"/>
        <dbReference type="Rhea" id="RHEA-COMP:10747"/>
        <dbReference type="Rhea" id="RHEA-COMP:10748"/>
        <dbReference type="ChEBI" id="CHEBI:83833"/>
        <dbReference type="ChEBI" id="CHEBI:83834"/>
        <dbReference type="EC" id="5.2.1.8"/>
    </reaction>
</comment>
<protein>
    <recommendedName>
        <fullName evidence="5">FK506-binding protein</fullName>
        <ecNumber evidence="5">5.2.1.8</ecNumber>
    </recommendedName>
</protein>
<feature type="compositionally biased region" description="Acidic residues" evidence="7">
    <location>
        <begin position="57"/>
        <end position="70"/>
    </location>
</feature>
<dbReference type="STRING" id="205917.A0A4Y9Z8A0"/>
<dbReference type="Pfam" id="PF00254">
    <property type="entry name" value="FKBP_C"/>
    <property type="match status" value="1"/>
</dbReference>
<sequence>MTVSVAVWSVAVKPGEPHSIVPQADIRITNVALGDELQDGTGRTSVKLIYNRPGAGEDSDEDEEEAEAPEDSLAMTVLCSLIPGKVGIHSSTQATRANSVSKIEQCTVDVTLESEEEFLLEVVGKNTVYLTGNYIGYGSDQSPEVPFNDDSEPEDEDDFDLRDVSSDVEIDPEELGVPSDEDASRFEEINDEAPKSLKRHRDSDAAMGADEGKPSKAQQKKTNKKLKAETGAAVPSGAEGKSDAKVNGEAKKEKKEKEKKEKKEKGEGAGDKATMRELAGGLKIKDVKVGAGPQAKRGQTVSMRYIGKLQNGKVFDSNTKGKPFTFKLGKGEVIKGWDEGIQGMQAGGERLLVIPPKLGYGSSKSGPIPPNSTLTFECKLVDLK</sequence>
<evidence type="ECO:0000256" key="5">
    <source>
        <dbReference type="PIRNR" id="PIRNR001473"/>
    </source>
</evidence>
<dbReference type="PIRSF" id="PIRSF001473">
    <property type="entry name" value="FK506-bp_FPR3"/>
    <property type="match status" value="1"/>
</dbReference>
<feature type="region of interest" description="Disordered" evidence="7">
    <location>
        <begin position="51"/>
        <end position="70"/>
    </location>
</feature>
<dbReference type="EC" id="5.2.1.8" evidence="5"/>
<dbReference type="FunFam" id="3.10.50.40:FF:000006">
    <property type="entry name" value="Peptidyl-prolyl cis-trans isomerase"/>
    <property type="match status" value="1"/>
</dbReference>
<dbReference type="InterPro" id="IPR001179">
    <property type="entry name" value="PPIase_FKBP_dom"/>
</dbReference>
<dbReference type="Gene3D" id="3.10.50.40">
    <property type="match status" value="1"/>
</dbReference>
<keyword evidence="3 5" id="KW-0697">Rotamase</keyword>
<organism evidence="9 10">
    <name type="scientific">Dentipellis fragilis</name>
    <dbReference type="NCBI Taxonomy" id="205917"/>
    <lineage>
        <taxon>Eukaryota</taxon>
        <taxon>Fungi</taxon>
        <taxon>Dikarya</taxon>
        <taxon>Basidiomycota</taxon>
        <taxon>Agaricomycotina</taxon>
        <taxon>Agaricomycetes</taxon>
        <taxon>Russulales</taxon>
        <taxon>Hericiaceae</taxon>
        <taxon>Dentipellis</taxon>
    </lineage>
</organism>
<feature type="region of interest" description="Disordered" evidence="7">
    <location>
        <begin position="136"/>
        <end position="274"/>
    </location>
</feature>
<gene>
    <name evidence="9" type="ORF">EVG20_g2012</name>
</gene>
<comment type="caution">
    <text evidence="9">The sequence shown here is derived from an EMBL/GenBank/DDBJ whole genome shotgun (WGS) entry which is preliminary data.</text>
</comment>
<feature type="compositionally biased region" description="Basic and acidic residues" evidence="7">
    <location>
        <begin position="182"/>
        <end position="195"/>
    </location>
</feature>
<accession>A0A4Y9Z8A0</accession>
<evidence type="ECO:0000313" key="9">
    <source>
        <dbReference type="EMBL" id="TFY70995.1"/>
    </source>
</evidence>
<dbReference type="PANTHER" id="PTHR43811:SF19">
    <property type="entry name" value="39 KDA FK506-BINDING NUCLEAR PROTEIN"/>
    <property type="match status" value="1"/>
</dbReference>
<evidence type="ECO:0000256" key="4">
    <source>
        <dbReference type="ARBA" id="ARBA00023235"/>
    </source>
</evidence>
<feature type="domain" description="PPIase FKBP-type" evidence="8">
    <location>
        <begin position="298"/>
        <end position="384"/>
    </location>
</feature>
<evidence type="ECO:0000313" key="10">
    <source>
        <dbReference type="Proteomes" id="UP000298327"/>
    </source>
</evidence>
<dbReference type="EMBL" id="SEOQ01000072">
    <property type="protein sequence ID" value="TFY70995.1"/>
    <property type="molecule type" value="Genomic_DNA"/>
</dbReference>
<dbReference type="InterPro" id="IPR046357">
    <property type="entry name" value="PPIase_dom_sf"/>
</dbReference>
<evidence type="ECO:0000256" key="3">
    <source>
        <dbReference type="ARBA" id="ARBA00023110"/>
    </source>
</evidence>
<dbReference type="GO" id="GO:0005730">
    <property type="term" value="C:nucleolus"/>
    <property type="evidence" value="ECO:0007669"/>
    <property type="project" value="TreeGrafter"/>
</dbReference>
<evidence type="ECO:0000256" key="1">
    <source>
        <dbReference type="ARBA" id="ARBA00000971"/>
    </source>
</evidence>
<comment type="similarity">
    <text evidence="2">Belongs to the FKBP-type PPIase family. FKBP3/4 subfamily.</text>
</comment>
<dbReference type="SUPFAM" id="SSF54534">
    <property type="entry name" value="FKBP-like"/>
    <property type="match status" value="1"/>
</dbReference>
<dbReference type="PROSITE" id="PS50059">
    <property type="entry name" value="FKBP_PPIASE"/>
    <property type="match status" value="1"/>
</dbReference>
<proteinExistence type="inferred from homology"/>
<dbReference type="Gene3D" id="2.60.120.340">
    <property type="entry name" value="Nucleoplasmin core domain"/>
    <property type="match status" value="1"/>
</dbReference>
<dbReference type="GO" id="GO:0003755">
    <property type="term" value="F:peptidyl-prolyl cis-trans isomerase activity"/>
    <property type="evidence" value="ECO:0007669"/>
    <property type="project" value="UniProtKB-KW"/>
</dbReference>
<dbReference type="InterPro" id="IPR041232">
    <property type="entry name" value="NPL"/>
</dbReference>
<name>A0A4Y9Z8A0_9AGAM</name>
<dbReference type="GO" id="GO:0000785">
    <property type="term" value="C:chromatin"/>
    <property type="evidence" value="ECO:0007669"/>
    <property type="project" value="TreeGrafter"/>
</dbReference>
<evidence type="ECO:0000259" key="8">
    <source>
        <dbReference type="PROSITE" id="PS50059"/>
    </source>
</evidence>
<keyword evidence="10" id="KW-1185">Reference proteome</keyword>
<dbReference type="Pfam" id="PF17800">
    <property type="entry name" value="NPL"/>
    <property type="match status" value="2"/>
</dbReference>
<feature type="compositionally biased region" description="Acidic residues" evidence="7">
    <location>
        <begin position="147"/>
        <end position="174"/>
    </location>
</feature>